<feature type="region of interest" description="Disordered" evidence="9">
    <location>
        <begin position="236"/>
        <end position="274"/>
    </location>
</feature>
<keyword evidence="2" id="KW-0945">Host-virus interaction</keyword>
<evidence type="ECO:0000256" key="2">
    <source>
        <dbReference type="ARBA" id="ARBA00022581"/>
    </source>
</evidence>
<dbReference type="InterPro" id="IPR008990">
    <property type="entry name" value="Elect_transpt_acc-like_dom_sf"/>
</dbReference>
<reference evidence="12" key="1">
    <citation type="submission" date="2023-03" db="EMBL/GenBank/DDBJ databases">
        <title>Chromosome-scale reference genome and RAD-based genetic map of yellow starthistle (Centaurea solstitialis) reveal putative structural variation and QTLs associated with invader traits.</title>
        <authorList>
            <person name="Reatini B."/>
            <person name="Cang F.A."/>
            <person name="Jiang Q."/>
            <person name="Mckibben M.T.W."/>
            <person name="Barker M.S."/>
            <person name="Rieseberg L.H."/>
            <person name="Dlugosch K.M."/>
        </authorList>
    </citation>
    <scope>NUCLEOTIDE SEQUENCE</scope>
    <source>
        <strain evidence="12">CAN-66</strain>
        <tissue evidence="12">Leaf</tissue>
    </source>
</reference>
<evidence type="ECO:0000256" key="7">
    <source>
        <dbReference type="ARBA" id="ARBA00024184"/>
    </source>
</evidence>
<dbReference type="GO" id="GO:0042742">
    <property type="term" value="P:defense response to bacterium"/>
    <property type="evidence" value="ECO:0007669"/>
    <property type="project" value="TreeGrafter"/>
</dbReference>
<dbReference type="Pfam" id="PF01657">
    <property type="entry name" value="Stress-antifung"/>
    <property type="match status" value="1"/>
</dbReference>
<keyword evidence="13" id="KW-1185">Reference proteome</keyword>
<evidence type="ECO:0000256" key="10">
    <source>
        <dbReference type="SAM" id="Phobius"/>
    </source>
</evidence>
<evidence type="ECO:0000256" key="4">
    <source>
        <dbReference type="ARBA" id="ARBA00022737"/>
    </source>
</evidence>
<keyword evidence="10" id="KW-0812">Transmembrane</keyword>
<dbReference type="PANTHER" id="PTHR32080">
    <property type="entry name" value="ANTIFUNGAL PROTEIN GINKBILOBIN-2-LIKE"/>
    <property type="match status" value="1"/>
</dbReference>
<proteinExistence type="inferred from homology"/>
<keyword evidence="10" id="KW-0472">Membrane</keyword>
<dbReference type="InterPro" id="IPR038408">
    <property type="entry name" value="GNK2_sf"/>
</dbReference>
<organism evidence="12 13">
    <name type="scientific">Centaurea solstitialis</name>
    <name type="common">yellow star-thistle</name>
    <dbReference type="NCBI Taxonomy" id="347529"/>
    <lineage>
        <taxon>Eukaryota</taxon>
        <taxon>Viridiplantae</taxon>
        <taxon>Streptophyta</taxon>
        <taxon>Embryophyta</taxon>
        <taxon>Tracheophyta</taxon>
        <taxon>Spermatophyta</taxon>
        <taxon>Magnoliopsida</taxon>
        <taxon>eudicotyledons</taxon>
        <taxon>Gunneridae</taxon>
        <taxon>Pentapetalae</taxon>
        <taxon>asterids</taxon>
        <taxon>campanulids</taxon>
        <taxon>Asterales</taxon>
        <taxon>Asteraceae</taxon>
        <taxon>Carduoideae</taxon>
        <taxon>Cardueae</taxon>
        <taxon>Centaureinae</taxon>
        <taxon>Centaurea</taxon>
    </lineage>
</organism>
<evidence type="ECO:0000256" key="8">
    <source>
        <dbReference type="ARBA" id="ARBA00038393"/>
    </source>
</evidence>
<feature type="region of interest" description="Disordered" evidence="9">
    <location>
        <begin position="1"/>
        <end position="45"/>
    </location>
</feature>
<sequence length="1228" mass="135869">MPTNIGRKKRTHRRRTRSVNRSFVIPPTTKPSLSDQASRTTSEVELIPNEASDSIRALAEAAAMMTTAEGSRGKGKEILDMDVDTQPPPQPRPTFDLNHTPGELAGSSNGQTVTLENLIENANRTLAISLANSHLVPPPLALGQIQHTPGHPFSVVNPYIPPSTDPTIMMLNAYGVPVPYVPPQPTYDRPNPHFTPSHVSVTPPATVSVARATAVPMTTIPRLNPIPPIRHVYNRRSSTARNPTPPAPNPISWAPPSVPRSSSTTQTSRHTREEVRLSTLLSNETAFLRFSVYMNKLAHSPKGFLEDTVSRLSNIKKVITAHDWDILCAVPTQYNLSWVREFYTEASIRKEQQIPVRGILVDYSPASIHALLGTRPHTNSKLDVLRKNLSKDDLDDILLTLTIPGSDWYFEDQVRHLRIKSLTNEANVWAQFIKHTLCPTGHNSKLGIDRVLLLYCIVKQYPFDVGVLISNNIKTSCVRINCRLLYPTIIHGLMAKAQVWIFPTDIFPKEKMVLGRKVLGKLLRSCPSKATANSPPTPCIPTPKDHAHTEQFVANPSFKLQDIRELFRMHHNHQRTLSWISRVLFEFRSYDVHRDRIWRDTVRVLNRDLLYGLPSYPTLPPLEPMLHPPTHRHFWRKVEPVSWADFVDFFCGASHQSWAGAWKLGCRGFGSTMGRSKNDSNWRFILGPKMVVVDGGRKKYYKSKVGVSATNSVIYVKCAQLYFTSMTPYELNVNSLFRSLVDSAYISKFKNFEVSTPGSSQNDVVNGLFQCQEDLSYSDCKDCVESSVSQLKTSCFMSIGGTIQLDECFVKYDNTSFFGVVDEIQAFQRCAPSNGYNLGNMTQLDDALTYLINVKGQYFHGSWYGSVQDKDGPQHDNRGVSKIIVPWIYYVLTFIGGGGLSTVYFKRVEEKKKDIKKREEGVGGGLLPTGDRVLETEHHQAEIGEFTNWSQGPVLPLLKNQTHLPTTTTTTTAAGGTTTTSIAAKPPPSPPSQPPSPPPPPHPPSPPSQPPSPPPHPPSTETPIDCDCCNPSPPPPQITFNSAIKPPFSSRPIEIHITKPPFRLGTLLLLFLSLSDVKLGVFSTTTATISTTTATISTKPPPHPPPPSPFLWACASDSSPSLTKINNNNKRSNLLLPSIKSTASDSTAIVDGPTQASTSEEGEEEEIPAKIGARVRVTVPEVELNGKEGKVKEYVALWKGKHISATFPYKIEFLGYGGGVDGDVAGTR</sequence>
<feature type="region of interest" description="Disordered" evidence="9">
    <location>
        <begin position="1145"/>
        <end position="1167"/>
    </location>
</feature>
<dbReference type="GO" id="GO:0015979">
    <property type="term" value="P:photosynthesis"/>
    <property type="evidence" value="ECO:0007669"/>
    <property type="project" value="InterPro"/>
</dbReference>
<feature type="transmembrane region" description="Helical" evidence="10">
    <location>
        <begin position="887"/>
        <end position="905"/>
    </location>
</feature>
<keyword evidence="6" id="KW-1015">Disulfide bond</keyword>
<evidence type="ECO:0000259" key="11">
    <source>
        <dbReference type="PROSITE" id="PS51473"/>
    </source>
</evidence>
<dbReference type="AlphaFoldDB" id="A0AA38WMV1"/>
<evidence type="ECO:0000313" key="12">
    <source>
        <dbReference type="EMBL" id="KAJ9554256.1"/>
    </source>
</evidence>
<keyword evidence="10" id="KW-1133">Transmembrane helix</keyword>
<feature type="compositionally biased region" description="Low complexity" evidence="9">
    <location>
        <begin position="966"/>
        <end position="980"/>
    </location>
</feature>
<dbReference type="Pfam" id="PF20167">
    <property type="entry name" value="Transposase_32"/>
    <property type="match status" value="1"/>
</dbReference>
<evidence type="ECO:0000313" key="13">
    <source>
        <dbReference type="Proteomes" id="UP001172457"/>
    </source>
</evidence>
<feature type="compositionally biased region" description="Polar residues" evidence="9">
    <location>
        <begin position="30"/>
        <end position="43"/>
    </location>
</feature>
<dbReference type="CDD" id="cd23509">
    <property type="entry name" value="Gnk2-like"/>
    <property type="match status" value="1"/>
</dbReference>
<evidence type="ECO:0000256" key="1">
    <source>
        <dbReference type="ARBA" id="ARBA00004251"/>
    </source>
</evidence>
<feature type="region of interest" description="Disordered" evidence="9">
    <location>
        <begin position="961"/>
        <end position="1037"/>
    </location>
</feature>
<protein>
    <recommendedName>
        <fullName evidence="11">Gnk2-homologous domain-containing protein</fullName>
    </recommendedName>
</protein>
<dbReference type="PANTHER" id="PTHR32080:SF43">
    <property type="entry name" value="GNK2-LIKE DOMAIN-CONTAINING PROTEIN"/>
    <property type="match status" value="1"/>
</dbReference>
<dbReference type="InterPro" id="IPR046796">
    <property type="entry name" value="Transposase_32_dom"/>
</dbReference>
<keyword evidence="4" id="KW-0677">Repeat</keyword>
<feature type="domain" description="Gnk2-homologous" evidence="11">
    <location>
        <begin position="711"/>
        <end position="817"/>
    </location>
</feature>
<keyword evidence="3" id="KW-0732">Signal</keyword>
<dbReference type="InterPro" id="IPR051378">
    <property type="entry name" value="Cell2Cell_Antifungal"/>
</dbReference>
<dbReference type="PROSITE" id="PS51473">
    <property type="entry name" value="GNK2"/>
    <property type="match status" value="1"/>
</dbReference>
<dbReference type="GO" id="GO:0009506">
    <property type="term" value="C:plasmodesma"/>
    <property type="evidence" value="ECO:0007669"/>
    <property type="project" value="UniProtKB-SubCell"/>
</dbReference>
<dbReference type="GO" id="GO:0005886">
    <property type="term" value="C:plasma membrane"/>
    <property type="evidence" value="ECO:0007669"/>
    <property type="project" value="UniProtKB-SubCell"/>
</dbReference>
<feature type="compositionally biased region" description="Basic residues" evidence="9">
    <location>
        <begin position="1"/>
        <end position="18"/>
    </location>
</feature>
<keyword evidence="5" id="KW-0965">Cell junction</keyword>
<gene>
    <name evidence="12" type="ORF">OSB04_018301</name>
</gene>
<evidence type="ECO:0000256" key="3">
    <source>
        <dbReference type="ARBA" id="ARBA00022729"/>
    </source>
</evidence>
<evidence type="ECO:0000256" key="9">
    <source>
        <dbReference type="SAM" id="MobiDB-lite"/>
    </source>
</evidence>
<evidence type="ECO:0000256" key="5">
    <source>
        <dbReference type="ARBA" id="ARBA00022949"/>
    </source>
</evidence>
<comment type="caution">
    <text evidence="12">The sequence shown here is derived from an EMBL/GenBank/DDBJ whole genome shotgun (WGS) entry which is preliminary data.</text>
</comment>
<dbReference type="InterPro" id="IPR002902">
    <property type="entry name" value="GNK2"/>
</dbReference>
<name>A0AA38WMV1_9ASTR</name>
<dbReference type="EMBL" id="JARYMX010000004">
    <property type="protein sequence ID" value="KAJ9554256.1"/>
    <property type="molecule type" value="Genomic_DNA"/>
</dbReference>
<dbReference type="Gene3D" id="3.30.430.20">
    <property type="entry name" value="Gnk2 domain, C-X8-C-X2-C motif"/>
    <property type="match status" value="1"/>
</dbReference>
<feature type="compositionally biased region" description="Low complexity" evidence="9">
    <location>
        <begin position="250"/>
        <end position="268"/>
    </location>
</feature>
<dbReference type="Gene3D" id="2.30.30.50">
    <property type="match status" value="1"/>
</dbReference>
<evidence type="ECO:0000256" key="6">
    <source>
        <dbReference type="ARBA" id="ARBA00023157"/>
    </source>
</evidence>
<dbReference type="Pfam" id="PF02941">
    <property type="entry name" value="FeThRed_A"/>
    <property type="match status" value="1"/>
</dbReference>
<dbReference type="Proteomes" id="UP001172457">
    <property type="component" value="Chromosome 4"/>
</dbReference>
<accession>A0AA38WMV1</accession>
<comment type="similarity">
    <text evidence="8">Belongs to the cysteine-rich repeat secretory protein family. Plasmodesmata-located proteins (PDLD) subfamily.</text>
</comment>
<dbReference type="SUPFAM" id="SSF50090">
    <property type="entry name" value="Electron transport accessory proteins"/>
    <property type="match status" value="1"/>
</dbReference>
<feature type="compositionally biased region" description="Pro residues" evidence="9">
    <location>
        <begin position="985"/>
        <end position="1020"/>
    </location>
</feature>
<comment type="subcellular location">
    <subcellularLocation>
        <location evidence="7">Cell junction</location>
        <location evidence="7">Plasmodesma</location>
    </subcellularLocation>
    <subcellularLocation>
        <location evidence="1">Cell membrane</location>
        <topology evidence="1">Single-pass type I membrane protein</topology>
    </subcellularLocation>
</comment>
<dbReference type="InterPro" id="IPR004207">
    <property type="entry name" value="Fd_thioredoxin_Rdtase_alpha"/>
</dbReference>